<feature type="domain" description="Lon N-terminal" evidence="1">
    <location>
        <begin position="2"/>
        <end position="184"/>
    </location>
</feature>
<dbReference type="InterPro" id="IPR015947">
    <property type="entry name" value="PUA-like_sf"/>
</dbReference>
<dbReference type="Gene3D" id="2.30.130.40">
    <property type="entry name" value="LON domain-like"/>
    <property type="match status" value="1"/>
</dbReference>
<protein>
    <submittedName>
        <fullName evidence="2">Peptidase S16</fullName>
    </submittedName>
</protein>
<proteinExistence type="predicted"/>
<keyword evidence="3" id="KW-1185">Reference proteome</keyword>
<dbReference type="InterPro" id="IPR046336">
    <property type="entry name" value="Lon_prtase_N_sf"/>
</dbReference>
<name>A0A4R4DVU2_9BACT</name>
<comment type="caution">
    <text evidence="2">The sequence shown here is derived from an EMBL/GenBank/DDBJ whole genome shotgun (WGS) entry which is preliminary data.</text>
</comment>
<gene>
    <name evidence="2" type="ORF">E0486_15120</name>
</gene>
<dbReference type="InterPro" id="IPR003111">
    <property type="entry name" value="Lon_prtase_N"/>
</dbReference>
<evidence type="ECO:0000313" key="3">
    <source>
        <dbReference type="Proteomes" id="UP000295164"/>
    </source>
</evidence>
<dbReference type="SMART" id="SM00464">
    <property type="entry name" value="LON"/>
    <property type="match status" value="1"/>
</dbReference>
<dbReference type="AlphaFoldDB" id="A0A4R4DVU2"/>
<accession>A0A4R4DVU2</accession>
<dbReference type="Proteomes" id="UP000295164">
    <property type="component" value="Unassembled WGS sequence"/>
</dbReference>
<dbReference type="SUPFAM" id="SSF88697">
    <property type="entry name" value="PUA domain-like"/>
    <property type="match status" value="1"/>
</dbReference>
<reference evidence="2 3" key="1">
    <citation type="submission" date="2019-03" db="EMBL/GenBank/DDBJ databases">
        <authorList>
            <person name="Kim M.K.M."/>
        </authorList>
    </citation>
    <scope>NUCLEOTIDE SEQUENCE [LARGE SCALE GENOMIC DNA]</scope>
    <source>
        <strain evidence="2 3">17J68-15</strain>
    </source>
</reference>
<dbReference type="Pfam" id="PF02190">
    <property type="entry name" value="LON_substr_bdg"/>
    <property type="match status" value="1"/>
</dbReference>
<evidence type="ECO:0000313" key="2">
    <source>
        <dbReference type="EMBL" id="TCZ67893.1"/>
    </source>
</evidence>
<sequence length="218" mass="25385">MTNFIPIFPLNIVVYPDEQLNLHIFEPRYKQLIAECYESGREFGIPTVINNELQDFGTLVRITERSKLYESGEMDIKTRGEKVFRILQVIEEVPDKLYGGAIVNYPQTFEDAKPEVRRLLVAAVRELHRMLKVSKDFKKEDDDLRSYDLAHHVGLTLEEEYRLLNFLDERQRLEFLKQHISKVLPLVSEMEKLKEKIQLNGHFRNLGGLSPLSPQGGT</sequence>
<dbReference type="OrthoDB" id="25394at2"/>
<evidence type="ECO:0000259" key="1">
    <source>
        <dbReference type="PROSITE" id="PS51787"/>
    </source>
</evidence>
<dbReference type="EMBL" id="SKFH01000032">
    <property type="protein sequence ID" value="TCZ67893.1"/>
    <property type="molecule type" value="Genomic_DNA"/>
</dbReference>
<dbReference type="RefSeq" id="WP_131853277.1">
    <property type="nucleotide sequence ID" value="NZ_SKFH01000032.1"/>
</dbReference>
<dbReference type="PROSITE" id="PS51787">
    <property type="entry name" value="LON_N"/>
    <property type="match status" value="1"/>
</dbReference>
<organism evidence="2 3">
    <name type="scientific">Flaviaesturariibacter aridisoli</name>
    <dbReference type="NCBI Taxonomy" id="2545761"/>
    <lineage>
        <taxon>Bacteria</taxon>
        <taxon>Pseudomonadati</taxon>
        <taxon>Bacteroidota</taxon>
        <taxon>Chitinophagia</taxon>
        <taxon>Chitinophagales</taxon>
        <taxon>Chitinophagaceae</taxon>
        <taxon>Flaviaestuariibacter</taxon>
    </lineage>
</organism>